<evidence type="ECO:0008006" key="3">
    <source>
        <dbReference type="Google" id="ProtNLM"/>
    </source>
</evidence>
<gene>
    <name evidence="1" type="ORF">G4L39_14320</name>
</gene>
<dbReference type="AlphaFoldDB" id="A0A6M1S5P2"/>
<sequence length="689" mass="75292">MTRWVASSGDGFRRGRLSGAGLLRARLRFALGLGCVLGLVKAALVWAQPVAPRIGYVHPAGGQIGTTVEVTVGGRGLARVDRVLWDRPGVEAEVLEYHRPMSPARFNELRDELRQLAERRRAWMNARRSGGLESGAPHAWTNADEERWQQSVNEILANPPNRNATPALAERVRLRVRIAETVVPGEMELRLAGPAGVSNPFRFFVGVCPEQSEPAAEMPNPELERFLARLGRLPETGRDASGPVPVELPVVLNGQILPGTTDRYIFRARRGQRLVAALQARALIPYLADAVPGWFQAVLVLRDVQGRELVACDDFRFEPDPVLFCEIPEDGLYTLEVRDALYRGREDFVYRLTVGEIPWVTDVFPLGGRVGEPLTLDLSGWNLPVERLTIPTEGLDPGLQRIRLKAGSVDLGSVWLALDTLPEAGESEPNDGPAGACRLDLPCVVNGRIEKPGDEDVYRFAGRAGQVVVLEVLARRLGSPLDARLECGRGSDEVLASADDVPDPSCGWLTHQADPWLQLTIPEDGEYWVRLTDTQGKGGSAYGYRLRLSQARPGFAVYWTPSALAVRPGGTVTGMVHVVRRDGFDGPVTLSLREGPPGATLVPARVPAGTNQVPVQLRVPGGTRRGTWRVVLEARAELAGSVGVQTVHPAEEWMQAFFYRHLLPASELWLTVNGGPLGVRPRQGAAVRR</sequence>
<evidence type="ECO:0000313" key="2">
    <source>
        <dbReference type="Proteomes" id="UP000477311"/>
    </source>
</evidence>
<evidence type="ECO:0000313" key="1">
    <source>
        <dbReference type="EMBL" id="NGO40560.1"/>
    </source>
</evidence>
<dbReference type="EMBL" id="JAAKYA010000096">
    <property type="protein sequence ID" value="NGO40560.1"/>
    <property type="molecule type" value="Genomic_DNA"/>
</dbReference>
<comment type="caution">
    <text evidence="1">The sequence shown here is derived from an EMBL/GenBank/DDBJ whole genome shotgun (WGS) entry which is preliminary data.</text>
</comment>
<name>A0A6M1S5P2_9BACT</name>
<accession>A0A6M1S5P2</accession>
<dbReference type="Proteomes" id="UP000477311">
    <property type="component" value="Unassembled WGS sequence"/>
</dbReference>
<reference evidence="1 2" key="1">
    <citation type="submission" date="2020-02" db="EMBL/GenBank/DDBJ databases">
        <title>Draft genome sequence of Limisphaera ngatamarikiensis NGM72.4T, a thermophilic Verrucomicrobia grouped in subdivision 3.</title>
        <authorList>
            <person name="Carere C.R."/>
            <person name="Steen J."/>
            <person name="Hugenholtz P."/>
            <person name="Stott M.B."/>
        </authorList>
    </citation>
    <scope>NUCLEOTIDE SEQUENCE [LARGE SCALE GENOMIC DNA]</scope>
    <source>
        <strain evidence="1 2">NGM72.4</strain>
    </source>
</reference>
<dbReference type="Gene3D" id="2.60.120.380">
    <property type="match status" value="2"/>
</dbReference>
<keyword evidence="2" id="KW-1185">Reference proteome</keyword>
<protein>
    <recommendedName>
        <fullName evidence="3">Peptidase C-terminal archaeal/bacterial domain-containing protein</fullName>
    </recommendedName>
</protein>
<organism evidence="1 2">
    <name type="scientific">Limisphaera ngatamarikiensis</name>
    <dbReference type="NCBI Taxonomy" id="1324935"/>
    <lineage>
        <taxon>Bacteria</taxon>
        <taxon>Pseudomonadati</taxon>
        <taxon>Verrucomicrobiota</taxon>
        <taxon>Verrucomicrobiia</taxon>
        <taxon>Limisphaerales</taxon>
        <taxon>Limisphaeraceae</taxon>
        <taxon>Limisphaera</taxon>
    </lineage>
</organism>
<proteinExistence type="predicted"/>
<dbReference type="RefSeq" id="WP_165109274.1">
    <property type="nucleotide sequence ID" value="NZ_JAAKYA010000096.1"/>
</dbReference>